<dbReference type="WBParaSite" id="jg8729">
    <property type="protein sequence ID" value="jg8729"/>
    <property type="gene ID" value="jg8729"/>
</dbReference>
<keyword evidence="1" id="KW-0812">Transmembrane</keyword>
<name>A0A915EQH8_9BILA</name>
<feature type="transmembrane region" description="Helical" evidence="1">
    <location>
        <begin position="31"/>
        <end position="50"/>
    </location>
</feature>
<proteinExistence type="predicted"/>
<dbReference type="Proteomes" id="UP000887574">
    <property type="component" value="Unplaced"/>
</dbReference>
<keyword evidence="1" id="KW-1133">Transmembrane helix</keyword>
<accession>A0A915EQH8</accession>
<sequence>MDLYLFDHAKFLQLYNCSLYKVEDVPMKKEAILLWVSAFWLCSLFLRYYMFLCNCYMASSVIALLQVHVFVGSQICWC</sequence>
<keyword evidence="2" id="KW-1185">Reference proteome</keyword>
<keyword evidence="1" id="KW-0472">Membrane</keyword>
<reference evidence="3" key="1">
    <citation type="submission" date="2022-11" db="UniProtKB">
        <authorList>
            <consortium name="WormBaseParasite"/>
        </authorList>
    </citation>
    <scope>IDENTIFICATION</scope>
</reference>
<protein>
    <submittedName>
        <fullName evidence="3">Ovule protein</fullName>
    </submittedName>
</protein>
<dbReference type="AlphaFoldDB" id="A0A915EQH8"/>
<evidence type="ECO:0000313" key="2">
    <source>
        <dbReference type="Proteomes" id="UP000887574"/>
    </source>
</evidence>
<organism evidence="2 3">
    <name type="scientific">Ditylenchus dipsaci</name>
    <dbReference type="NCBI Taxonomy" id="166011"/>
    <lineage>
        <taxon>Eukaryota</taxon>
        <taxon>Metazoa</taxon>
        <taxon>Ecdysozoa</taxon>
        <taxon>Nematoda</taxon>
        <taxon>Chromadorea</taxon>
        <taxon>Rhabditida</taxon>
        <taxon>Tylenchina</taxon>
        <taxon>Tylenchomorpha</taxon>
        <taxon>Sphaerularioidea</taxon>
        <taxon>Anguinidae</taxon>
        <taxon>Anguininae</taxon>
        <taxon>Ditylenchus</taxon>
    </lineage>
</organism>
<evidence type="ECO:0000256" key="1">
    <source>
        <dbReference type="SAM" id="Phobius"/>
    </source>
</evidence>
<evidence type="ECO:0000313" key="3">
    <source>
        <dbReference type="WBParaSite" id="jg8729"/>
    </source>
</evidence>